<dbReference type="Pfam" id="PF13527">
    <property type="entry name" value="Acetyltransf_9"/>
    <property type="match status" value="1"/>
</dbReference>
<keyword evidence="1 3" id="KW-0808">Transferase</keyword>
<evidence type="ECO:0000256" key="1">
    <source>
        <dbReference type="ARBA" id="ARBA00022679"/>
    </source>
</evidence>
<evidence type="ECO:0000259" key="6">
    <source>
        <dbReference type="Pfam" id="PF17668"/>
    </source>
</evidence>
<proteinExistence type="inferred from homology"/>
<feature type="region of interest" description="Disordered" evidence="4">
    <location>
        <begin position="38"/>
        <end position="57"/>
    </location>
</feature>
<dbReference type="Gene3D" id="3.40.630.30">
    <property type="match status" value="2"/>
</dbReference>
<evidence type="ECO:0000313" key="7">
    <source>
        <dbReference type="EMBL" id="QDZ16381.1"/>
    </source>
</evidence>
<dbReference type="InterPro" id="IPR025559">
    <property type="entry name" value="Eis_dom"/>
</dbReference>
<dbReference type="SUPFAM" id="SSF55718">
    <property type="entry name" value="SCP-like"/>
    <property type="match status" value="1"/>
</dbReference>
<dbReference type="PANTHER" id="PTHR37817:SF1">
    <property type="entry name" value="N-ACETYLTRANSFERASE EIS"/>
    <property type="match status" value="1"/>
</dbReference>
<gene>
    <name evidence="7" type="ORF">FPZ11_17950</name>
</gene>
<dbReference type="Gene3D" id="3.30.1050.10">
    <property type="entry name" value="SCP2 sterol-binding domain"/>
    <property type="match status" value="1"/>
</dbReference>
<feature type="binding site" evidence="3">
    <location>
        <begin position="115"/>
        <end position="120"/>
    </location>
    <ligand>
        <name>acetyl-CoA</name>
        <dbReference type="ChEBI" id="CHEBI:57288"/>
    </ligand>
</feature>
<dbReference type="InterPro" id="IPR041380">
    <property type="entry name" value="Acetyltransf_17"/>
</dbReference>
<dbReference type="RefSeq" id="WP_146322385.1">
    <property type="nucleotide sequence ID" value="NZ_CP042305.1"/>
</dbReference>
<dbReference type="Proteomes" id="UP000320216">
    <property type="component" value="Chromosome"/>
</dbReference>
<comment type="similarity">
    <text evidence="3">Belongs to the acetyltransferase Eis family.</text>
</comment>
<dbReference type="OrthoDB" id="8399956at2"/>
<evidence type="ECO:0000256" key="3">
    <source>
        <dbReference type="HAMAP-Rule" id="MF_01812"/>
    </source>
</evidence>
<dbReference type="SUPFAM" id="SSF55729">
    <property type="entry name" value="Acyl-CoA N-acyltransferases (Nat)"/>
    <property type="match status" value="1"/>
</dbReference>
<dbReference type="HAMAP" id="MF_01812">
    <property type="entry name" value="Eis"/>
    <property type="match status" value="1"/>
</dbReference>
<dbReference type="KEGG" id="huw:FPZ11_17950"/>
<evidence type="ECO:0000256" key="2">
    <source>
        <dbReference type="ARBA" id="ARBA00023315"/>
    </source>
</evidence>
<dbReference type="Pfam" id="PF17668">
    <property type="entry name" value="Acetyltransf_17"/>
    <property type="match status" value="1"/>
</dbReference>
<organism evidence="7 8">
    <name type="scientific">Humibacter ginsenosidimutans</name>
    <dbReference type="NCBI Taxonomy" id="2599293"/>
    <lineage>
        <taxon>Bacteria</taxon>
        <taxon>Bacillati</taxon>
        <taxon>Actinomycetota</taxon>
        <taxon>Actinomycetes</taxon>
        <taxon>Micrococcales</taxon>
        <taxon>Microbacteriaceae</taxon>
        <taxon>Humibacter</taxon>
    </lineage>
</organism>
<dbReference type="GO" id="GO:0034069">
    <property type="term" value="F:aminoglycoside N-acetyltransferase activity"/>
    <property type="evidence" value="ECO:0007669"/>
    <property type="project" value="TreeGrafter"/>
</dbReference>
<evidence type="ECO:0000259" key="5">
    <source>
        <dbReference type="Pfam" id="PF13530"/>
    </source>
</evidence>
<comment type="subunit">
    <text evidence="3">Homohexamer; trimer of dimers.</text>
</comment>
<dbReference type="InterPro" id="IPR051554">
    <property type="entry name" value="Acetyltransferase_Eis"/>
</dbReference>
<feature type="domain" description="Eis-like acetyltransferase" evidence="6">
    <location>
        <begin position="214"/>
        <end position="328"/>
    </location>
</feature>
<name>A0A5B8M836_9MICO</name>
<dbReference type="InterPro" id="IPR016181">
    <property type="entry name" value="Acyl_CoA_acyltransferase"/>
</dbReference>
<dbReference type="InterPro" id="IPR022902">
    <property type="entry name" value="NAcTrfase_Eis"/>
</dbReference>
<dbReference type="PANTHER" id="PTHR37817">
    <property type="entry name" value="N-ACETYLTRANSFERASE EIS"/>
    <property type="match status" value="1"/>
</dbReference>
<dbReference type="EMBL" id="CP042305">
    <property type="protein sequence ID" value="QDZ16381.1"/>
    <property type="molecule type" value="Genomic_DNA"/>
</dbReference>
<feature type="binding site" evidence="3">
    <location>
        <begin position="107"/>
        <end position="109"/>
    </location>
    <ligand>
        <name>acetyl-CoA</name>
        <dbReference type="ChEBI" id="CHEBI:57288"/>
    </ligand>
</feature>
<evidence type="ECO:0000313" key="8">
    <source>
        <dbReference type="Proteomes" id="UP000320216"/>
    </source>
</evidence>
<feature type="compositionally biased region" description="Basic and acidic residues" evidence="4">
    <location>
        <begin position="44"/>
        <end position="57"/>
    </location>
</feature>
<reference evidence="7 8" key="1">
    <citation type="submission" date="2019-07" db="EMBL/GenBank/DDBJ databases">
        <title>Full genome sequence of Humibacter sp. WJ7-1.</title>
        <authorList>
            <person name="Im W.-T."/>
        </authorList>
    </citation>
    <scope>NUCLEOTIDE SEQUENCE [LARGE SCALE GENOMIC DNA]</scope>
    <source>
        <strain evidence="7 8">WJ7-1</strain>
    </source>
</reference>
<feature type="active site" description="Proton donor" evidence="3">
    <location>
        <position position="148"/>
    </location>
</feature>
<dbReference type="GO" id="GO:0030649">
    <property type="term" value="P:aminoglycoside antibiotic catabolic process"/>
    <property type="evidence" value="ECO:0007669"/>
    <property type="project" value="TreeGrafter"/>
</dbReference>
<dbReference type="InterPro" id="IPR036527">
    <property type="entry name" value="SCP2_sterol-bd_dom_sf"/>
</dbReference>
<protein>
    <submittedName>
        <fullName evidence="7">GNAT family N-acetyltransferase</fullName>
    </submittedName>
</protein>
<keyword evidence="2 3" id="KW-0012">Acyltransferase</keyword>
<keyword evidence="8" id="KW-1185">Reference proteome</keyword>
<dbReference type="Pfam" id="PF13530">
    <property type="entry name" value="SCP2_2"/>
    <property type="match status" value="1"/>
</dbReference>
<evidence type="ECO:0000256" key="4">
    <source>
        <dbReference type="SAM" id="MobiDB-lite"/>
    </source>
</evidence>
<accession>A0A5B8M836</accession>
<sequence length="435" mass="46912">MDTRPLPLDSTSLDALAADGLRYALVDGADPQALAPWDTASARGFHDRRPDPESVDEHARHVAHRRITGVWDASIPSPEVPVATVASWVGELSVPGGTLDSWAISNVTVASTHHRRGIARALLQGELRTASAADIPMASLTVSEATIYGRFGFGAATRIADLTIEAKRAGWSPTAPADPAGRLVFVSSQQAYESCRDLVDRAGRATPGDFAIDDYHWGRHVGVFADRDKRSATLRIVRYDDAAGVPQGVVVYRLVSDATDFTKHTVEVDYLRSATDEAHAALWRYLLELDLVAAVHYEVASPDEPVLWMLRDQRAARVVTFDHHWLRILDVKAALEARSYGASDALNLGIDDALGIAGGTYRLEAGADGRAEVRATDAAPDLVMNVATLSALYLGSHRAATFASAGHITAATPGAITRLDALLRSTQTPFLSYWY</sequence>
<dbReference type="AlphaFoldDB" id="A0A5B8M836"/>
<feature type="binding site" evidence="3">
    <location>
        <begin position="143"/>
        <end position="144"/>
    </location>
    <ligand>
        <name>acetyl-CoA</name>
        <dbReference type="ChEBI" id="CHEBI:57288"/>
    </ligand>
</feature>
<feature type="domain" description="Enhanced intracellular survival protein" evidence="5">
    <location>
        <begin position="331"/>
        <end position="431"/>
    </location>
</feature>
<feature type="active site" description="Proton acceptor; via carboxylate" evidence="3">
    <location>
        <position position="435"/>
    </location>
</feature>